<accession>A0A1G2PPW0</accession>
<evidence type="ECO:0000313" key="2">
    <source>
        <dbReference type="EMBL" id="OHA50376.1"/>
    </source>
</evidence>
<dbReference type="EMBL" id="MHSW01000038">
    <property type="protein sequence ID" value="OHA50376.1"/>
    <property type="molecule type" value="Genomic_DNA"/>
</dbReference>
<keyword evidence="1" id="KW-0472">Membrane</keyword>
<dbReference type="AlphaFoldDB" id="A0A1G2PPW0"/>
<keyword evidence="1" id="KW-0812">Transmembrane</keyword>
<feature type="transmembrane region" description="Helical" evidence="1">
    <location>
        <begin position="340"/>
        <end position="361"/>
    </location>
</feature>
<gene>
    <name evidence="2" type="ORF">A3A97_03430</name>
</gene>
<reference evidence="2 3" key="1">
    <citation type="journal article" date="2016" name="Nat. Commun.">
        <title>Thousands of microbial genomes shed light on interconnected biogeochemical processes in an aquifer system.</title>
        <authorList>
            <person name="Anantharaman K."/>
            <person name="Brown C.T."/>
            <person name="Hug L.A."/>
            <person name="Sharon I."/>
            <person name="Castelle C.J."/>
            <person name="Probst A.J."/>
            <person name="Thomas B.C."/>
            <person name="Singh A."/>
            <person name="Wilkins M.J."/>
            <person name="Karaoz U."/>
            <person name="Brodie E.L."/>
            <person name="Williams K.H."/>
            <person name="Hubbard S.S."/>
            <person name="Banfield J.F."/>
        </authorList>
    </citation>
    <scope>NUCLEOTIDE SEQUENCE [LARGE SCALE GENOMIC DNA]</scope>
</reference>
<feature type="transmembrane region" description="Helical" evidence="1">
    <location>
        <begin position="315"/>
        <end position="334"/>
    </location>
</feature>
<comment type="caution">
    <text evidence="2">The sequence shown here is derived from an EMBL/GenBank/DDBJ whole genome shotgun (WGS) entry which is preliminary data.</text>
</comment>
<sequence length="534" mass="61187">MSDNQKLQQTPAALYFLNGQADLKTRQQAPELTGEKIHVSEVVSKVSVFYEFLRMSAEYTEEHLIFRSVIERILKRRIFIQMQDDAQELAKGLIKELISGGYLANDTIYIDEVRVVGSILGRYLMLFESVKDRPADLNDFLIQLASVEIEREFSKSERQKEEIFAHFAFMVMRDHINWSPVFKDNKEHELQIFISILRGILKYDDSQISFSIFNNAISGWSRLNLTEVASRAPEVVAFWKNIIGWLNHPYHETYLRVTRQLSPSFLVIKDVVNSHPQQWKEVFEDKERLSRAVSAAAQARYDAAKSRLKHRASRATIYIFLTKMLMALGIEVPYDIFLVAHFAPIPLIINLLFPPALMFFIGVTTPIPGKRNTERIIKDIEKIIYVNNKNEMLRVVGTPKEQSILQKILYAALMTGLFILSFGVCVGILKALKFNVVSGGVFMFFLTVVSLFAYRIRKPVKELFVTNLEGGLSTLFFLISYPLVVVGHALSDGAAKINIPVIFLDIFIEAPLKSFLEVGEDWLSFLRQKQEEIV</sequence>
<feature type="transmembrane region" description="Helical" evidence="1">
    <location>
        <begin position="435"/>
        <end position="454"/>
    </location>
</feature>
<organism evidence="2 3">
    <name type="scientific">Candidatus Terrybacteria bacterium RIFCSPLOWO2_01_FULL_40_23</name>
    <dbReference type="NCBI Taxonomy" id="1802366"/>
    <lineage>
        <taxon>Bacteria</taxon>
        <taxon>Candidatus Terryibacteriota</taxon>
    </lineage>
</organism>
<evidence type="ECO:0000313" key="3">
    <source>
        <dbReference type="Proteomes" id="UP000176951"/>
    </source>
</evidence>
<keyword evidence="1" id="KW-1133">Transmembrane helix</keyword>
<name>A0A1G2PPW0_9BACT</name>
<proteinExistence type="predicted"/>
<dbReference type="Proteomes" id="UP000176951">
    <property type="component" value="Unassembled WGS sequence"/>
</dbReference>
<protein>
    <submittedName>
        <fullName evidence="2">Uncharacterized protein</fullName>
    </submittedName>
</protein>
<evidence type="ECO:0000256" key="1">
    <source>
        <dbReference type="SAM" id="Phobius"/>
    </source>
</evidence>
<feature type="transmembrane region" description="Helical" evidence="1">
    <location>
        <begin position="408"/>
        <end position="429"/>
    </location>
</feature>